<dbReference type="InterPro" id="IPR049312">
    <property type="entry name" value="GIDA_C_N"/>
</dbReference>
<dbReference type="Pfam" id="PF13932">
    <property type="entry name" value="SAM_GIDA_C"/>
    <property type="match status" value="1"/>
</dbReference>
<evidence type="ECO:0000256" key="1">
    <source>
        <dbReference type="ARBA" id="ARBA00001974"/>
    </source>
</evidence>
<organism evidence="8 9">
    <name type="scientific">Phlebiopsis gigantea (strain 11061_1 CR5-6)</name>
    <name type="common">White-rot fungus</name>
    <name type="synonym">Peniophora gigantea</name>
    <dbReference type="NCBI Taxonomy" id="745531"/>
    <lineage>
        <taxon>Eukaryota</taxon>
        <taxon>Fungi</taxon>
        <taxon>Dikarya</taxon>
        <taxon>Basidiomycota</taxon>
        <taxon>Agaricomycotina</taxon>
        <taxon>Agaricomycetes</taxon>
        <taxon>Polyporales</taxon>
        <taxon>Phanerochaetaceae</taxon>
        <taxon>Phlebiopsis</taxon>
    </lineage>
</organism>
<dbReference type="SMART" id="SM01228">
    <property type="entry name" value="GIDA_assoc_3"/>
    <property type="match status" value="1"/>
</dbReference>
<dbReference type="Gene3D" id="1.10.150.570">
    <property type="entry name" value="GidA associated domain, C-terminal subdomain"/>
    <property type="match status" value="1"/>
</dbReference>
<dbReference type="OrthoDB" id="3329at2759"/>
<dbReference type="Gene3D" id="3.50.50.60">
    <property type="entry name" value="FAD/NAD(P)-binding domain"/>
    <property type="match status" value="2"/>
</dbReference>
<keyword evidence="5" id="KW-0274">FAD</keyword>
<proteinExistence type="inferred from homology"/>
<dbReference type="GO" id="GO:0070899">
    <property type="term" value="P:mitochondrial tRNA wobble uridine modification"/>
    <property type="evidence" value="ECO:0007669"/>
    <property type="project" value="UniProtKB-ARBA"/>
</dbReference>
<dbReference type="InterPro" id="IPR047001">
    <property type="entry name" value="MnmG_C_subdom"/>
</dbReference>
<dbReference type="GO" id="GO:0005739">
    <property type="term" value="C:mitochondrion"/>
    <property type="evidence" value="ECO:0007669"/>
    <property type="project" value="GOC"/>
</dbReference>
<dbReference type="FunFam" id="3.50.50.60:FF:000002">
    <property type="entry name" value="tRNA uridine 5-carboxymethylaminomethyl modification enzyme MnmG"/>
    <property type="match status" value="1"/>
</dbReference>
<dbReference type="HOGENOM" id="CLU_007831_2_2_1"/>
<dbReference type="PANTHER" id="PTHR11806:SF0">
    <property type="entry name" value="PROTEIN MTO1 HOMOLOG, MITOCHONDRIAL"/>
    <property type="match status" value="1"/>
</dbReference>
<reference evidence="8 9" key="1">
    <citation type="journal article" date="2014" name="PLoS Genet.">
        <title>Analysis of the Phlebiopsis gigantea genome, transcriptome and secretome provides insight into its pioneer colonization strategies of wood.</title>
        <authorList>
            <person name="Hori C."/>
            <person name="Ishida T."/>
            <person name="Igarashi K."/>
            <person name="Samejima M."/>
            <person name="Suzuki H."/>
            <person name="Master E."/>
            <person name="Ferreira P."/>
            <person name="Ruiz-Duenas F.J."/>
            <person name="Held B."/>
            <person name="Canessa P."/>
            <person name="Larrondo L.F."/>
            <person name="Schmoll M."/>
            <person name="Druzhinina I.S."/>
            <person name="Kubicek C.P."/>
            <person name="Gaskell J.A."/>
            <person name="Kersten P."/>
            <person name="St John F."/>
            <person name="Glasner J."/>
            <person name="Sabat G."/>
            <person name="Splinter BonDurant S."/>
            <person name="Syed K."/>
            <person name="Yadav J."/>
            <person name="Mgbeahuruike A.C."/>
            <person name="Kovalchuk A."/>
            <person name="Asiegbu F.O."/>
            <person name="Lackner G."/>
            <person name="Hoffmeister D."/>
            <person name="Rencoret J."/>
            <person name="Gutierrez A."/>
            <person name="Sun H."/>
            <person name="Lindquist E."/>
            <person name="Barry K."/>
            <person name="Riley R."/>
            <person name="Grigoriev I.V."/>
            <person name="Henrissat B."/>
            <person name="Kues U."/>
            <person name="Berka R.M."/>
            <person name="Martinez A.T."/>
            <person name="Covert S.F."/>
            <person name="Blanchette R.A."/>
            <person name="Cullen D."/>
        </authorList>
    </citation>
    <scope>NUCLEOTIDE SEQUENCE [LARGE SCALE GENOMIC DNA]</scope>
    <source>
        <strain evidence="8 9">11061_1 CR5-6</strain>
    </source>
</reference>
<keyword evidence="4" id="KW-0819">tRNA processing</keyword>
<evidence type="ECO:0000313" key="9">
    <source>
        <dbReference type="Proteomes" id="UP000053257"/>
    </source>
</evidence>
<protein>
    <recommendedName>
        <fullName evidence="7">tRNA uridine 5-carboxymethylaminomethyl modification enzyme C-terminal subdomain domain-containing protein</fullName>
    </recommendedName>
</protein>
<dbReference type="InterPro" id="IPR004416">
    <property type="entry name" value="MnmG"/>
</dbReference>
<dbReference type="Pfam" id="PF21680">
    <property type="entry name" value="GIDA_C_1st"/>
    <property type="match status" value="1"/>
</dbReference>
<evidence type="ECO:0000256" key="5">
    <source>
        <dbReference type="ARBA" id="ARBA00022827"/>
    </source>
</evidence>
<dbReference type="PROSITE" id="PS01280">
    <property type="entry name" value="GIDA_1"/>
    <property type="match status" value="1"/>
</dbReference>
<sequence>MLQAARGYARRSLQKSRHYASVASGSDAYDVVVIGGGHAGCEAAAGAARTGAKTVLLTQKLDTIGELSCNPSIGGVGKGTLVREVDALDGVMGRVADKAGCQFHMLNASKGPAVWGLRAQIDRKLYKQHMQDTLHNYPNLDIRAASVHDLIFDHTSNDGAWGTVNGVRLESGEIVRCSQAVICTGTFLSAEIHIGMKTFPAGRMGEDPSVGLSGSLRSAGFKLGRLQTGTPARLRLQSIDFAHPSFERQLGDEKPRPFSYLHKKVDNADNQIDCWMTATNERTHEIVRENMHRAVHIQETKKGPRYCPSLEAKVRRFPQKTAHNVWLEPEGYDSDLVYPNGLSCSLPEDAQELMYRSIAGLENVEIVRPAYGVEYDHIDARELKNTLETKRIKGLFLAGQINGTTGYEEAAAQGTVAGINAGLAAQLRPPLVVSRADGYVGVMIDDLIIKGAEEPYRMFTSRSEYRLTVRSDNADLRLTEKGRQAGAVSDSRWASFESTREEIARVTDLLQSVVHSPQGWLGLGLRVRHDGVLRSAFDLFRAPTLTLAELIPAIPSLADVAPDIWERVRIEGLYHPQLERQDADVQAFLKYEHLTLSPNMDYHQVEGLSFEARERLTKVKPASIGAAQRMEGITPAAMHLLVKYARRIGPDGLRMPSETPMSMA</sequence>
<dbReference type="GO" id="GO:0050660">
    <property type="term" value="F:flavin adenine dinucleotide binding"/>
    <property type="evidence" value="ECO:0007669"/>
    <property type="project" value="InterPro"/>
</dbReference>
<accession>A0A0C3NDI8</accession>
<dbReference type="GO" id="GO:0030488">
    <property type="term" value="P:tRNA methylation"/>
    <property type="evidence" value="ECO:0007669"/>
    <property type="project" value="TreeGrafter"/>
</dbReference>
<comment type="similarity">
    <text evidence="2">Belongs to the MnmG family.</text>
</comment>
<dbReference type="HAMAP" id="MF_00129">
    <property type="entry name" value="MnmG_GidA"/>
    <property type="match status" value="1"/>
</dbReference>
<dbReference type="InterPro" id="IPR026904">
    <property type="entry name" value="MnmG_C"/>
</dbReference>
<dbReference type="PANTHER" id="PTHR11806">
    <property type="entry name" value="GLUCOSE INHIBITED DIVISION PROTEIN A"/>
    <property type="match status" value="1"/>
</dbReference>
<dbReference type="SUPFAM" id="SSF51905">
    <property type="entry name" value="FAD/NAD(P)-binding domain"/>
    <property type="match status" value="1"/>
</dbReference>
<evidence type="ECO:0000313" key="8">
    <source>
        <dbReference type="EMBL" id="KIP02614.1"/>
    </source>
</evidence>
<comment type="cofactor">
    <cofactor evidence="1">
        <name>FAD</name>
        <dbReference type="ChEBI" id="CHEBI:57692"/>
    </cofactor>
</comment>
<feature type="domain" description="tRNA uridine 5-carboxymethylaminomethyl modification enzyme C-terminal subdomain" evidence="7">
    <location>
        <begin position="572"/>
        <end position="643"/>
    </location>
</feature>
<dbReference type="NCBIfam" id="TIGR00136">
    <property type="entry name" value="mnmG_gidA"/>
    <property type="match status" value="1"/>
</dbReference>
<dbReference type="EMBL" id="KN840663">
    <property type="protein sequence ID" value="KIP02614.1"/>
    <property type="molecule type" value="Genomic_DNA"/>
</dbReference>
<name>A0A0C3NDI8_PHLG1</name>
<dbReference type="InterPro" id="IPR002218">
    <property type="entry name" value="MnmG-rel"/>
</dbReference>
<keyword evidence="9" id="KW-1185">Reference proteome</keyword>
<evidence type="ECO:0000256" key="6">
    <source>
        <dbReference type="ARBA" id="ARBA00054993"/>
    </source>
</evidence>
<dbReference type="Pfam" id="PF01134">
    <property type="entry name" value="GIDA"/>
    <property type="match status" value="1"/>
</dbReference>
<evidence type="ECO:0000256" key="4">
    <source>
        <dbReference type="ARBA" id="ARBA00022694"/>
    </source>
</evidence>
<dbReference type="InterPro" id="IPR020595">
    <property type="entry name" value="MnmG-rel_CS"/>
</dbReference>
<dbReference type="InterPro" id="IPR044920">
    <property type="entry name" value="MnmG_C_subdom_sf"/>
</dbReference>
<evidence type="ECO:0000256" key="2">
    <source>
        <dbReference type="ARBA" id="ARBA00007653"/>
    </source>
</evidence>
<dbReference type="Proteomes" id="UP000053257">
    <property type="component" value="Unassembled WGS sequence"/>
</dbReference>
<dbReference type="FunFam" id="3.50.50.60:FF:000145">
    <property type="entry name" value="tRNA uridine 5-carboxymethylaminomethyl modification enzyme"/>
    <property type="match status" value="1"/>
</dbReference>
<dbReference type="InterPro" id="IPR036188">
    <property type="entry name" value="FAD/NAD-bd_sf"/>
</dbReference>
<dbReference type="FunFam" id="1.10.150.570:FF:000001">
    <property type="entry name" value="tRNA uridine 5-carboxymethylaminomethyl modification enzyme MnmG"/>
    <property type="match status" value="1"/>
</dbReference>
<keyword evidence="3" id="KW-0285">Flavoprotein</keyword>
<evidence type="ECO:0000259" key="7">
    <source>
        <dbReference type="SMART" id="SM01228"/>
    </source>
</evidence>
<dbReference type="AlphaFoldDB" id="A0A0C3NDI8"/>
<comment type="function">
    <text evidence="6">Component of the MSS1-MTO1 complex that catalyzes the 5-carboxymethylaminomethyluridine (cmnm(5)U) modification at the 34th wobble position (U34) of mitochondrial tRNAs.</text>
</comment>
<evidence type="ECO:0000256" key="3">
    <source>
        <dbReference type="ARBA" id="ARBA00022630"/>
    </source>
</evidence>
<dbReference type="STRING" id="745531.A0A0C3NDI8"/>
<gene>
    <name evidence="8" type="ORF">PHLGIDRAFT_130646</name>
</gene>
<dbReference type="InterPro" id="IPR040131">
    <property type="entry name" value="MnmG_N"/>
</dbReference>